<dbReference type="Proteomes" id="UP001432322">
    <property type="component" value="Unassembled WGS sequence"/>
</dbReference>
<evidence type="ECO:0000256" key="2">
    <source>
        <dbReference type="SAM" id="SignalP"/>
    </source>
</evidence>
<name>A0AAV5VTH9_9BILA</name>
<keyword evidence="2" id="KW-0732">Signal</keyword>
<dbReference type="InterPro" id="IPR052823">
    <property type="entry name" value="SXP/RAL-2_related"/>
</dbReference>
<feature type="domain" description="SXP/RAL-2 family protein Ani s 5-like cation-binding" evidence="3">
    <location>
        <begin position="47"/>
        <end position="145"/>
    </location>
</feature>
<protein>
    <recommendedName>
        <fullName evidence="3">SXP/RAL-2 family protein Ani s 5-like cation-binding domain-containing protein</fullName>
    </recommendedName>
</protein>
<feature type="chain" id="PRO_5043439588" description="SXP/RAL-2 family protein Ani s 5-like cation-binding domain-containing protein" evidence="2">
    <location>
        <begin position="17"/>
        <end position="198"/>
    </location>
</feature>
<dbReference type="Pfam" id="PF02520">
    <property type="entry name" value="ANIS5_cation-bd"/>
    <property type="match status" value="1"/>
</dbReference>
<feature type="compositionally biased region" description="Basic and acidic residues" evidence="1">
    <location>
        <begin position="173"/>
        <end position="198"/>
    </location>
</feature>
<dbReference type="AlphaFoldDB" id="A0AAV5VTH9"/>
<gene>
    <name evidence="4" type="ORF">PFISCL1PPCAC_14063</name>
</gene>
<reference evidence="4" key="1">
    <citation type="submission" date="2023-10" db="EMBL/GenBank/DDBJ databases">
        <title>Genome assembly of Pristionchus species.</title>
        <authorList>
            <person name="Yoshida K."/>
            <person name="Sommer R.J."/>
        </authorList>
    </citation>
    <scope>NUCLEOTIDE SEQUENCE</scope>
    <source>
        <strain evidence="4">RS5133</strain>
    </source>
</reference>
<evidence type="ECO:0000313" key="4">
    <source>
        <dbReference type="EMBL" id="GMT22766.1"/>
    </source>
</evidence>
<evidence type="ECO:0000256" key="1">
    <source>
        <dbReference type="SAM" id="MobiDB-lite"/>
    </source>
</evidence>
<feature type="region of interest" description="Disordered" evidence="1">
    <location>
        <begin position="164"/>
        <end position="198"/>
    </location>
</feature>
<dbReference type="PANTHER" id="PTHR21593">
    <property type="entry name" value="PRION-LIKE- Q/N-RICH -DOMAIN-BEARING PROTEIN PROTEIN"/>
    <property type="match status" value="1"/>
</dbReference>
<feature type="signal peptide" evidence="2">
    <location>
        <begin position="1"/>
        <end position="16"/>
    </location>
</feature>
<dbReference type="PANTHER" id="PTHR21593:SF36">
    <property type="entry name" value="DUF148 DOMAIN-CONTAINING PROTEIN-RELATED"/>
    <property type="match status" value="1"/>
</dbReference>
<evidence type="ECO:0000259" key="3">
    <source>
        <dbReference type="Pfam" id="PF02520"/>
    </source>
</evidence>
<dbReference type="EMBL" id="BTSY01000004">
    <property type="protein sequence ID" value="GMT22766.1"/>
    <property type="molecule type" value="Genomic_DNA"/>
</dbReference>
<dbReference type="InterPro" id="IPR003677">
    <property type="entry name" value="ANIS5_cation-bd"/>
</dbReference>
<proteinExistence type="predicted"/>
<evidence type="ECO:0000313" key="5">
    <source>
        <dbReference type="Proteomes" id="UP001432322"/>
    </source>
</evidence>
<sequence>MKLALVLLFSLTVTQSVFFAKSMQKRVKEDFKPRLPFFANCTSDEIHEFFSITKNRTLPKHEVMDRTRQWAEKRGNETLEIYSTYVKTLDQKKDAAFKMLSTIANDLPKLLQKYHEIRVDLSISGEEEDTQLFKLFDLYSESTKAAFIQLVSAHYPRGINEAKKTPFIGAPRKNGESRNRGPYGHKDTKNKTMEEEAL</sequence>
<comment type="caution">
    <text evidence="4">The sequence shown here is derived from an EMBL/GenBank/DDBJ whole genome shotgun (WGS) entry which is preliminary data.</text>
</comment>
<keyword evidence="5" id="KW-1185">Reference proteome</keyword>
<accession>A0AAV5VTH9</accession>
<organism evidence="4 5">
    <name type="scientific">Pristionchus fissidentatus</name>
    <dbReference type="NCBI Taxonomy" id="1538716"/>
    <lineage>
        <taxon>Eukaryota</taxon>
        <taxon>Metazoa</taxon>
        <taxon>Ecdysozoa</taxon>
        <taxon>Nematoda</taxon>
        <taxon>Chromadorea</taxon>
        <taxon>Rhabditida</taxon>
        <taxon>Rhabditina</taxon>
        <taxon>Diplogasteromorpha</taxon>
        <taxon>Diplogasteroidea</taxon>
        <taxon>Neodiplogasteridae</taxon>
        <taxon>Pristionchus</taxon>
    </lineage>
</organism>